<organism evidence="1 2">
    <name type="scientific">Allacma fusca</name>
    <dbReference type="NCBI Taxonomy" id="39272"/>
    <lineage>
        <taxon>Eukaryota</taxon>
        <taxon>Metazoa</taxon>
        <taxon>Ecdysozoa</taxon>
        <taxon>Arthropoda</taxon>
        <taxon>Hexapoda</taxon>
        <taxon>Collembola</taxon>
        <taxon>Symphypleona</taxon>
        <taxon>Sminthuridae</taxon>
        <taxon>Allacma</taxon>
    </lineage>
</organism>
<protein>
    <submittedName>
        <fullName evidence="1">Uncharacterized protein</fullName>
    </submittedName>
</protein>
<reference evidence="1" key="1">
    <citation type="submission" date="2021-06" db="EMBL/GenBank/DDBJ databases">
        <authorList>
            <person name="Hodson N. C."/>
            <person name="Mongue J. A."/>
            <person name="Jaron S. K."/>
        </authorList>
    </citation>
    <scope>NUCLEOTIDE SEQUENCE</scope>
</reference>
<keyword evidence="2" id="KW-1185">Reference proteome</keyword>
<comment type="caution">
    <text evidence="1">The sequence shown here is derived from an EMBL/GenBank/DDBJ whole genome shotgun (WGS) entry which is preliminary data.</text>
</comment>
<dbReference type="AlphaFoldDB" id="A0A8J2KQ03"/>
<evidence type="ECO:0000313" key="2">
    <source>
        <dbReference type="Proteomes" id="UP000708208"/>
    </source>
</evidence>
<proteinExistence type="predicted"/>
<accession>A0A8J2KQ03</accession>
<sequence>WGSERIGTRSRNLKVTNRSGSEKFPKFAFVMKLR</sequence>
<evidence type="ECO:0000313" key="1">
    <source>
        <dbReference type="EMBL" id="CAG7729895.1"/>
    </source>
</evidence>
<feature type="non-terminal residue" evidence="1">
    <location>
        <position position="1"/>
    </location>
</feature>
<gene>
    <name evidence="1" type="ORF">AFUS01_LOCUS18580</name>
</gene>
<dbReference type="Proteomes" id="UP000708208">
    <property type="component" value="Unassembled WGS sequence"/>
</dbReference>
<dbReference type="EMBL" id="CAJVCH010186024">
    <property type="protein sequence ID" value="CAG7729895.1"/>
    <property type="molecule type" value="Genomic_DNA"/>
</dbReference>
<name>A0A8J2KQ03_9HEXA</name>